<protein>
    <recommendedName>
        <fullName evidence="4">Transmembrane protein 177</fullName>
    </recommendedName>
</protein>
<dbReference type="GO" id="GO:0016020">
    <property type="term" value="C:membrane"/>
    <property type="evidence" value="ECO:0007669"/>
    <property type="project" value="TreeGrafter"/>
</dbReference>
<dbReference type="Proteomes" id="UP000325440">
    <property type="component" value="Unassembled WGS sequence"/>
</dbReference>
<proteinExistence type="predicted"/>
<organism evidence="2 3">
    <name type="scientific">Cinara cedri</name>
    <dbReference type="NCBI Taxonomy" id="506608"/>
    <lineage>
        <taxon>Eukaryota</taxon>
        <taxon>Metazoa</taxon>
        <taxon>Ecdysozoa</taxon>
        <taxon>Arthropoda</taxon>
        <taxon>Hexapoda</taxon>
        <taxon>Insecta</taxon>
        <taxon>Pterygota</taxon>
        <taxon>Neoptera</taxon>
        <taxon>Paraneoptera</taxon>
        <taxon>Hemiptera</taxon>
        <taxon>Sternorrhyncha</taxon>
        <taxon>Aphidomorpha</taxon>
        <taxon>Aphidoidea</taxon>
        <taxon>Aphididae</taxon>
        <taxon>Lachninae</taxon>
        <taxon>Cinara</taxon>
    </lineage>
</organism>
<dbReference type="InterPro" id="IPR026620">
    <property type="entry name" value="TMEM177"/>
</dbReference>
<dbReference type="AlphaFoldDB" id="A0A5E4M462"/>
<evidence type="ECO:0000313" key="3">
    <source>
        <dbReference type="Proteomes" id="UP000325440"/>
    </source>
</evidence>
<keyword evidence="1" id="KW-1133">Transmembrane helix</keyword>
<dbReference type="EMBL" id="CABPRJ010000004">
    <property type="protein sequence ID" value="VVC24644.1"/>
    <property type="molecule type" value="Genomic_DNA"/>
</dbReference>
<keyword evidence="1" id="KW-0812">Transmembrane</keyword>
<keyword evidence="3" id="KW-1185">Reference proteome</keyword>
<gene>
    <name evidence="2" type="ORF">CINCED_3A021312</name>
</gene>
<dbReference type="OrthoDB" id="110174at2759"/>
<accession>A0A5E4M462</accession>
<keyword evidence="1" id="KW-0472">Membrane</keyword>
<reference evidence="2 3" key="1">
    <citation type="submission" date="2019-08" db="EMBL/GenBank/DDBJ databases">
        <authorList>
            <person name="Alioto T."/>
            <person name="Alioto T."/>
            <person name="Gomez Garrido J."/>
        </authorList>
    </citation>
    <scope>NUCLEOTIDE SEQUENCE [LARGE SCALE GENOMIC DNA]</scope>
</reference>
<name>A0A5E4M462_9HEMI</name>
<evidence type="ECO:0000313" key="2">
    <source>
        <dbReference type="EMBL" id="VVC24644.1"/>
    </source>
</evidence>
<dbReference type="PANTHER" id="PTHR21824:SF4">
    <property type="entry name" value="TRANSMEMBRANE PROTEIN 177"/>
    <property type="match status" value="1"/>
</dbReference>
<feature type="transmembrane region" description="Helical" evidence="1">
    <location>
        <begin position="172"/>
        <end position="198"/>
    </location>
</feature>
<evidence type="ECO:0000256" key="1">
    <source>
        <dbReference type="SAM" id="Phobius"/>
    </source>
</evidence>
<sequence length="315" mass="35985">MKILNLKITSDFIVNSLCTLTLGVGVAEYTTNVLLTNVYVKYFKEEYKNGHPVPLSESLRKRYDSVVQDLKYTEFQKAFSTPFIVESLKPTSIGCLNTRSGSYIGIPNTYELNTINDISVLNVDNSELQTYIQLMNDNTEFGQKFMESLILSEPAKKYSIAREMILADNYRLFIKSLSCPGTLIPMYALGSTILSAIPPNPVKIRALAFFLLCNVGVILWLFIRTAIEYFYQSEVEKTICDIGEEYIHGGIEYNKKLIQRNLALRNIIPDGRKIISEEGNEIPLFSIFTESLHHKIKYLEHRLKECKDNKNETLT</sequence>
<feature type="transmembrane region" description="Helical" evidence="1">
    <location>
        <begin position="204"/>
        <end position="223"/>
    </location>
</feature>
<evidence type="ECO:0008006" key="4">
    <source>
        <dbReference type="Google" id="ProtNLM"/>
    </source>
</evidence>
<dbReference type="PANTHER" id="PTHR21824">
    <property type="entry name" value="TRANSMEMBRANE PROTEIN 177"/>
    <property type="match status" value="1"/>
</dbReference>